<evidence type="ECO:0000256" key="1">
    <source>
        <dbReference type="SAM" id="MobiDB-lite"/>
    </source>
</evidence>
<dbReference type="GO" id="GO:0004803">
    <property type="term" value="F:transposase activity"/>
    <property type="evidence" value="ECO:0007669"/>
    <property type="project" value="InterPro"/>
</dbReference>
<dbReference type="Pfam" id="PF01609">
    <property type="entry name" value="DDE_Tnp_1"/>
    <property type="match status" value="1"/>
</dbReference>
<feature type="region of interest" description="Disordered" evidence="1">
    <location>
        <begin position="1"/>
        <end position="22"/>
    </location>
</feature>
<dbReference type="SUPFAM" id="SSF53098">
    <property type="entry name" value="Ribonuclease H-like"/>
    <property type="match status" value="1"/>
</dbReference>
<dbReference type="InterPro" id="IPR012337">
    <property type="entry name" value="RNaseH-like_sf"/>
</dbReference>
<dbReference type="Gene3D" id="3.90.350.10">
    <property type="entry name" value="Transposase Inhibitor Protein From Tn5, Chain A, domain 1"/>
    <property type="match status" value="1"/>
</dbReference>
<accession>A0A3L8PTF2</accession>
<organism evidence="4 5">
    <name type="scientific">Parashewanella curva</name>
    <dbReference type="NCBI Taxonomy" id="2338552"/>
    <lineage>
        <taxon>Bacteria</taxon>
        <taxon>Pseudomonadati</taxon>
        <taxon>Pseudomonadota</taxon>
        <taxon>Gammaproteobacteria</taxon>
        <taxon>Alteromonadales</taxon>
        <taxon>Shewanellaceae</taxon>
        <taxon>Parashewanella</taxon>
    </lineage>
</organism>
<gene>
    <name evidence="4" type="ORF">D5018_21300</name>
</gene>
<proteinExistence type="predicted"/>
<reference evidence="4 5" key="1">
    <citation type="submission" date="2018-09" db="EMBL/GenBank/DDBJ databases">
        <title>Phylogeny of the Shewanellaceae, and recommendation for two new genera, Pseudoshewanella and Parashewanella.</title>
        <authorList>
            <person name="Wang G."/>
        </authorList>
    </citation>
    <scope>NUCLEOTIDE SEQUENCE [LARGE SCALE GENOMIC DNA]</scope>
    <source>
        <strain evidence="4 5">C51</strain>
    </source>
</reference>
<dbReference type="AlphaFoldDB" id="A0A3L8PTF2"/>
<dbReference type="InterPro" id="IPR047768">
    <property type="entry name" value="Tn5p-like"/>
</dbReference>
<evidence type="ECO:0000313" key="4">
    <source>
        <dbReference type="EMBL" id="RLV57678.1"/>
    </source>
</evidence>
<keyword evidence="5" id="KW-1185">Reference proteome</keyword>
<dbReference type="Gene3D" id="1.10.740.10">
    <property type="entry name" value="Transferase Inhibitor Protein From Tn5, Chain"/>
    <property type="match status" value="1"/>
</dbReference>
<dbReference type="InterPro" id="IPR014737">
    <property type="entry name" value="Transposase_Tn5-like_C"/>
</dbReference>
<dbReference type="PANTHER" id="PTHR37319">
    <property type="entry name" value="TRANSPOSASE"/>
    <property type="match status" value="1"/>
</dbReference>
<dbReference type="OrthoDB" id="6448153at2"/>
<dbReference type="Gene3D" id="1.10.246.40">
    <property type="entry name" value="Tn5 transposase, domain 1"/>
    <property type="match status" value="1"/>
</dbReference>
<dbReference type="InterPro" id="IPR054836">
    <property type="entry name" value="Tn5_transposase"/>
</dbReference>
<dbReference type="PANTHER" id="PTHR37319:SF1">
    <property type="entry name" value="TRANSPOSASE TN5 DIMERISATION DOMAIN-CONTAINING PROTEIN"/>
    <property type="match status" value="1"/>
</dbReference>
<dbReference type="NCBIfam" id="NF033590">
    <property type="entry name" value="transpos_IS4_3"/>
    <property type="match status" value="1"/>
</dbReference>
<feature type="domain" description="Transposase IS4-like" evidence="2">
    <location>
        <begin position="184"/>
        <end position="357"/>
    </location>
</feature>
<dbReference type="InterPro" id="IPR038215">
    <property type="entry name" value="TN5-like_N_sf"/>
</dbReference>
<feature type="domain" description="Transposase Tn5-like N-terminal" evidence="3">
    <location>
        <begin position="7"/>
        <end position="66"/>
    </location>
</feature>
<dbReference type="RefSeq" id="WP_121840970.1">
    <property type="nucleotide sequence ID" value="NZ_ML014936.1"/>
</dbReference>
<sequence length="475" mass="54042">MSIFNTEQWSKEHFEKANTGDSRRTKRLIETAADMARCSGKSIALSCQGSEAKQEGAYRLIRNDSVSPEVIRCSGFEHTAVLAQSYPEILAIDDTTSLSYKHQVASDLGKLGSVKDKARGWWVHSTLLLDGFTTKTIGLIHQDWWCRPDNPEDADEKESGKWADASHFCRQRLGDTMSRVISVCDREADIQSYLQDKQSHNERFVVRAKHNRKILDSELPLFEYLESQPELGAYTVDIPQKGMKDSKGKPVNRKARKAKLSVKVAAVTLKSKDEMQPINVVYAQETTSKKDMEPLRWVLLTTEPIETLSEALHVIDIYTARWRVEDFHKAWKTGAGAERQRMAEPRNLERAVSICAFIGIRLLQLREAITIPYYLRKKGLVDAANELESQSCETVFDEDEWKLLMKMKKPRGWNGKDVPSLKWAYQSLAKLGGFTDTKRTGIAGWETIWEGWDTLQSYVVGYRVAKEMLADGELL</sequence>
<dbReference type="Proteomes" id="UP000281474">
    <property type="component" value="Unassembled WGS sequence"/>
</dbReference>
<dbReference type="InterPro" id="IPR014735">
    <property type="entry name" value="Transposase_Tn5-like_N"/>
</dbReference>
<dbReference type="Pfam" id="PF14706">
    <property type="entry name" value="Tnp_DNA_bind"/>
    <property type="match status" value="1"/>
</dbReference>
<dbReference type="GO" id="GO:0003677">
    <property type="term" value="F:DNA binding"/>
    <property type="evidence" value="ECO:0007669"/>
    <property type="project" value="InterPro"/>
</dbReference>
<dbReference type="EMBL" id="QZEI01000187">
    <property type="protein sequence ID" value="RLV57678.1"/>
    <property type="molecule type" value="Genomic_DNA"/>
</dbReference>
<feature type="compositionally biased region" description="Basic and acidic residues" evidence="1">
    <location>
        <begin position="9"/>
        <end position="22"/>
    </location>
</feature>
<evidence type="ECO:0000259" key="3">
    <source>
        <dbReference type="Pfam" id="PF14706"/>
    </source>
</evidence>
<protein>
    <submittedName>
        <fullName evidence="4">IS4 family transposase</fullName>
    </submittedName>
</protein>
<dbReference type="InterPro" id="IPR002559">
    <property type="entry name" value="Transposase_11"/>
</dbReference>
<name>A0A3L8PTF2_9GAMM</name>
<dbReference type="GO" id="GO:0006313">
    <property type="term" value="P:DNA transposition"/>
    <property type="evidence" value="ECO:0007669"/>
    <property type="project" value="InterPro"/>
</dbReference>
<comment type="caution">
    <text evidence="4">The sequence shown here is derived from an EMBL/GenBank/DDBJ whole genome shotgun (WGS) entry which is preliminary data.</text>
</comment>
<evidence type="ECO:0000259" key="2">
    <source>
        <dbReference type="Pfam" id="PF01609"/>
    </source>
</evidence>
<evidence type="ECO:0000313" key="5">
    <source>
        <dbReference type="Proteomes" id="UP000281474"/>
    </source>
</evidence>